<organism evidence="3 4">
    <name type="scientific">Hyphomicrobium facile</name>
    <dbReference type="NCBI Taxonomy" id="51670"/>
    <lineage>
        <taxon>Bacteria</taxon>
        <taxon>Pseudomonadati</taxon>
        <taxon>Pseudomonadota</taxon>
        <taxon>Alphaproteobacteria</taxon>
        <taxon>Hyphomicrobiales</taxon>
        <taxon>Hyphomicrobiaceae</taxon>
        <taxon>Hyphomicrobium</taxon>
    </lineage>
</organism>
<feature type="transmembrane region" description="Helical" evidence="2">
    <location>
        <begin position="12"/>
        <end position="32"/>
    </location>
</feature>
<feature type="region of interest" description="Disordered" evidence="1">
    <location>
        <begin position="207"/>
        <end position="229"/>
    </location>
</feature>
<evidence type="ECO:0008006" key="5">
    <source>
        <dbReference type="Google" id="ProtNLM"/>
    </source>
</evidence>
<name>A0A1I7N061_9HYPH</name>
<dbReference type="SUPFAM" id="SSF52317">
    <property type="entry name" value="Class I glutamine amidotransferase-like"/>
    <property type="match status" value="1"/>
</dbReference>
<dbReference type="Proteomes" id="UP000199423">
    <property type="component" value="Unassembled WGS sequence"/>
</dbReference>
<evidence type="ECO:0000256" key="1">
    <source>
        <dbReference type="SAM" id="MobiDB-lite"/>
    </source>
</evidence>
<dbReference type="RefSeq" id="WP_092864732.1">
    <property type="nucleotide sequence ID" value="NZ_FPCH01000001.1"/>
</dbReference>
<dbReference type="InterPro" id="IPR029062">
    <property type="entry name" value="Class_I_gatase-like"/>
</dbReference>
<protein>
    <recommendedName>
        <fullName evidence="5">Glutamine amidotransferase</fullName>
    </recommendedName>
</protein>
<dbReference type="OrthoDB" id="9769144at2"/>
<accession>A0A1I7N061</accession>
<dbReference type="Gene3D" id="3.40.50.880">
    <property type="match status" value="1"/>
</dbReference>
<keyword evidence="4" id="KW-1185">Reference proteome</keyword>
<keyword evidence="2" id="KW-1133">Transmembrane helix</keyword>
<gene>
    <name evidence="3" type="ORF">SAMN04488557_0911</name>
</gene>
<dbReference type="PANTHER" id="PTHR37947">
    <property type="entry name" value="BLL2462 PROTEIN"/>
    <property type="match status" value="1"/>
</dbReference>
<feature type="transmembrane region" description="Helical" evidence="2">
    <location>
        <begin position="39"/>
        <end position="57"/>
    </location>
</feature>
<dbReference type="AlphaFoldDB" id="A0A1I7N061"/>
<feature type="transmembrane region" description="Helical" evidence="2">
    <location>
        <begin position="690"/>
        <end position="709"/>
    </location>
</feature>
<evidence type="ECO:0000313" key="4">
    <source>
        <dbReference type="Proteomes" id="UP000199423"/>
    </source>
</evidence>
<dbReference type="STRING" id="51670.SAMN04488557_0911"/>
<proteinExistence type="predicted"/>
<dbReference type="PANTHER" id="PTHR37947:SF1">
    <property type="entry name" value="BLL2462 PROTEIN"/>
    <property type="match status" value="1"/>
</dbReference>
<evidence type="ECO:0000313" key="3">
    <source>
        <dbReference type="EMBL" id="SFV28041.1"/>
    </source>
</evidence>
<dbReference type="EMBL" id="FPCH01000001">
    <property type="protein sequence ID" value="SFV28041.1"/>
    <property type="molecule type" value="Genomic_DNA"/>
</dbReference>
<evidence type="ECO:0000256" key="2">
    <source>
        <dbReference type="SAM" id="Phobius"/>
    </source>
</evidence>
<sequence length="713" mass="77586">MNWSITFAPLLPTPVLIGLTVLAVALIVALLFRRSRGAFIRAAALAALIGALFNPILKEEQRESLANVAIVVLDESPSQKLADRSKQMEAIRSDLETKFAKIPNLNIKWVTGGVPSETAPPGTNLFTDLNAALNDTAPDRIAGVVFVTDGQVHDVPKSAAALGFDAPVHTLLTGKPDEFDRRIEVIEAPRYGLVGQSREIEVAVRETGHAPSANSGAATLKVRREGQPDETVRTEINRNVKIDMPIPHTGTNIVEIELQPVEGELTTANNRAVVAAEGVRENLRVLLVSGEPHPGERTWRNLLKSDAAVDLVHFTILRPPEKQDGTPINQLSLIAFPTRELFSEKINEFDLIIFDRYEHRGILQLLYYDNIARYVNDHGGALLIAAGDDYASPYSIYKTPLAPVLPAPPTGRVLEMPFKAKVTPDGQKHPVTKDLPGWNAAQVADASPEPTWGKWYRQAEVTPQRGRVVMNGAEDKPLLILDRKGKGRVALLTSDHAWLWARGYDGGGPHTDLLRRLSHWLMKEPDLEEERLIASAKGLKLTIERHSMEDKVGPVKILGPGGDTSNVTLDAVPVEAGVWRSAIDVKLPGLYKIETDGPDGELTAVANAGVEDPREMSEVTATDQKMKPIADATGGGVFWTKPTSVLATATDIDVPRISMMSAAKVMAGSGWLGLKDRQAYLTRGVKLTPMFTGLAALSALLALIALAWWREGR</sequence>
<reference evidence="4" key="1">
    <citation type="submission" date="2016-10" db="EMBL/GenBank/DDBJ databases">
        <authorList>
            <person name="Varghese N."/>
            <person name="Submissions S."/>
        </authorList>
    </citation>
    <scope>NUCLEOTIDE SEQUENCE [LARGE SCALE GENOMIC DNA]</scope>
    <source>
        <strain evidence="4">DSM 1565</strain>
    </source>
</reference>
<keyword evidence="2" id="KW-0472">Membrane</keyword>
<keyword evidence="2" id="KW-0812">Transmembrane</keyword>